<dbReference type="Proteomes" id="UP000202190">
    <property type="component" value="Segment"/>
</dbReference>
<name>A0A0N9P9C4_9VIRU</name>
<dbReference type="InterPro" id="IPR038726">
    <property type="entry name" value="PDDEXK_AddAB-type"/>
</dbReference>
<sequence>MIETVYENRIKESFKKLYPEDTLYPSEIGHCLRRSILARRIEHTKNFANEVVDYGLAIHEDVEIYFKEKLSCEAEKSIEYEIEGVKISARVDLLCGSDLIELKTVPHFIRQPYQSHIIQVSLYYYILSQLNYKIDNVYLIYINRQNYDVQEFKIQKDQLDQGLKNAIDFIKNYKKYKDEQNIFKIPIGDTTFCKNCEFKNICYGSINNFLK</sequence>
<dbReference type="KEGG" id="vg:26887632"/>
<dbReference type="InterPro" id="IPR011604">
    <property type="entry name" value="PDDEXK-like_dom_sf"/>
</dbReference>
<dbReference type="GeneID" id="26887632"/>
<feature type="domain" description="PD-(D/E)XK endonuclease-like" evidence="1">
    <location>
        <begin position="66"/>
        <end position="202"/>
    </location>
</feature>
<keyword evidence="3" id="KW-1185">Reference proteome</keyword>
<evidence type="ECO:0000259" key="1">
    <source>
        <dbReference type="Pfam" id="PF12705"/>
    </source>
</evidence>
<proteinExistence type="predicted"/>
<dbReference type="OrthoDB" id="8124at10239"/>
<dbReference type="EMBL" id="KP282675">
    <property type="protein sequence ID" value="ALG96881.1"/>
    <property type="molecule type" value="Genomic_DNA"/>
</dbReference>
<dbReference type="Gene3D" id="3.90.320.10">
    <property type="match status" value="1"/>
</dbReference>
<evidence type="ECO:0000313" key="3">
    <source>
        <dbReference type="Proteomes" id="UP000202190"/>
    </source>
</evidence>
<dbReference type="Pfam" id="PF12705">
    <property type="entry name" value="PDDEXK_1"/>
    <property type="match status" value="1"/>
</dbReference>
<evidence type="ECO:0000313" key="2">
    <source>
        <dbReference type="EMBL" id="ALG96881.1"/>
    </source>
</evidence>
<dbReference type="RefSeq" id="YP_009230222.1">
    <property type="nucleotide sequence ID" value="NC_029314.1"/>
</dbReference>
<accession>A0A0N9P9C4</accession>
<reference evidence="2 3" key="1">
    <citation type="journal article" date="2015" name="Environ. Microbiol.">
        <title>Novel viral genomes identified from six metagenomes reveal wide distribution of archaeal viruses and high viral diversity in terrestrial hot springs.</title>
        <authorList>
            <person name="Gudbergsdottir S.R."/>
            <person name="Menzel P."/>
            <person name="Krogh A."/>
            <person name="Young M."/>
            <person name="Peng X."/>
        </authorList>
    </citation>
    <scope>NUCLEOTIDE SEQUENCE [LARGE SCALE GENOMIC DNA]</scope>
    <source>
        <strain evidence="2 3">ARV2</strain>
    </source>
</reference>
<organism evidence="2 3">
    <name type="scientific">Acidianus rod-shaped virus 2</name>
    <dbReference type="NCBI Taxonomy" id="1732175"/>
    <lineage>
        <taxon>Viruses</taxon>
        <taxon>Adnaviria</taxon>
        <taxon>Zilligvirae</taxon>
        <taxon>Taleaviricota</taxon>
        <taxon>Tokiviricetes</taxon>
        <taxon>Ligamenvirales</taxon>
        <taxon>Rudiviridae</taxon>
        <taxon>Hoswirudivirus</taxon>
        <taxon>Hoswirudivirus pozzuoliense</taxon>
        <taxon>Hoswirudivirus ARV2</taxon>
    </lineage>
</organism>
<protein>
    <recommendedName>
        <fullName evidence="1">PD-(D/E)XK endonuclease-like domain-containing protein</fullName>
    </recommendedName>
</protein>